<evidence type="ECO:0000259" key="4">
    <source>
        <dbReference type="Pfam" id="PF21530"/>
    </source>
</evidence>
<keyword evidence="6" id="KW-1185">Reference proteome</keyword>
<comment type="catalytic activity">
    <reaction evidence="1">
        <text>ATP + H2O = ADP + phosphate + H(+)</text>
        <dbReference type="Rhea" id="RHEA:13065"/>
        <dbReference type="ChEBI" id="CHEBI:15377"/>
        <dbReference type="ChEBI" id="CHEBI:15378"/>
        <dbReference type="ChEBI" id="CHEBI:30616"/>
        <dbReference type="ChEBI" id="CHEBI:43474"/>
        <dbReference type="ChEBI" id="CHEBI:456216"/>
        <dbReference type="EC" id="5.6.2.3"/>
    </reaction>
</comment>
<keyword evidence="1" id="KW-0378">Hydrolase</keyword>
<dbReference type="AlphaFoldDB" id="A0AA36GHY2"/>
<proteinExistence type="inferred from homology"/>
<evidence type="ECO:0000259" key="3">
    <source>
        <dbReference type="Pfam" id="PF14214"/>
    </source>
</evidence>
<accession>A0AA36GHY2</accession>
<dbReference type="InterPro" id="IPR010285">
    <property type="entry name" value="DNA_helicase_pif1-like_DEAD"/>
</dbReference>
<keyword evidence="1" id="KW-0067">ATP-binding</keyword>
<dbReference type="Gene3D" id="3.40.50.300">
    <property type="entry name" value="P-loop containing nucleotide triphosphate hydrolases"/>
    <property type="match status" value="2"/>
</dbReference>
<evidence type="ECO:0000256" key="1">
    <source>
        <dbReference type="RuleBase" id="RU363044"/>
    </source>
</evidence>
<dbReference type="Proteomes" id="UP001177023">
    <property type="component" value="Unassembled WGS sequence"/>
</dbReference>
<evidence type="ECO:0000313" key="6">
    <source>
        <dbReference type="Proteomes" id="UP001177023"/>
    </source>
</evidence>
<sequence>MDFYAYHLFKRNNQFNPLHCSCKLFQQWLVDSWVKIEQNRLDFLRKGQKPMRLDTVQGLRDHQNDPNATGPSGQRIILSAKHQGSPRNMKASYQDAMAMVARYGKPDLFLTFTANPNWAEIVRELYPGQTALDRPDLVERVFMLKMAQLDDELCNQHVLGRLMAYVSVIEFQKRGLPHRHMLLWLTPHWKLRTAGDVDHLIQAELPEDPNSRLYAIVTKCMMHRACGLANPDSPCMKDGECSKGFPKQYQQDTVVCMDSYPKYRRRNDGRTVMNGGVQLDNRHVVPYNPYLLQRFDAHINLEICAWFNVVKYLFKYCYKGTDRARICLQMGIDRQNPNGNTNDPNNANEVVDEIKQFIDARFVGPNESVHRILGMKMDAKSDVVKSLIVHLEDYQPIVYDVHRADNALRNAELKNTTLTAWFQKNKDIRELEEELGALPANILDARTIFYVEMPEFYTFCESNKKWNQRKRLTDRTIGRIHNVSPKDHEAYALRVLLLYRKGIEGFEDLRTINGTTYRTYVEAARAAGYLQDDGHNRRSMLEAANYQMPDQLRSFFAMLLVYCEMSDGIPLWHEFKDEMMADYVHRGLPANVCESKAYWDLADKLAFQGLDINKVLGLDIPQINGYDAPIDREAHRLAGEALYTQLNDEQKRVADAVMVAIDNPQGQCYFIDGPGGSGKTFVYTCINHLATSKGRKVDCVAWTGIAANLLPGGRTVNATFKLNVKQDNKTSTMKRQSKEARLLAATDVFIWDEAPMAPSHALEAVDALLKDITQTDQRFGGKIFLLGGDFRQVLPVVERGSRGDQVAVCLRRSTIWPEFVQFTLTRNMRVQGNEAEWKDWVLKVGNDEIPKDADQNIEVPPEIRSNGDLVHEIFGPIIRNGGELADAAILCPKNQQALETNNQVLELLPGELHLARSIDEAITSDPRDAYHFTTELMNSMTPTGLPPHELFLKVGAIVMLLRNLDVQNGLCNGTRLIVEQIQTRVLLCRFATGSRKGKQVLIPRIDCQYEKNIPFTLKRRQFPIRPSFAMTINKSQGQSFERVGLDLSAPIFAHGQAYVAISRCKSRDGMRILAAGHKMANVVYREVLTD</sequence>
<protein>
    <recommendedName>
        <fullName evidence="1">ATP-dependent DNA helicase</fullName>
        <ecNumber evidence="1">5.6.2.3</ecNumber>
    </recommendedName>
</protein>
<dbReference type="EMBL" id="CATQJA010002707">
    <property type="protein sequence ID" value="CAJ0586072.1"/>
    <property type="molecule type" value="Genomic_DNA"/>
</dbReference>
<keyword evidence="1" id="KW-0347">Helicase</keyword>
<dbReference type="Pfam" id="PF05970">
    <property type="entry name" value="PIF1"/>
    <property type="match status" value="1"/>
</dbReference>
<comment type="similarity">
    <text evidence="1">Belongs to the helicase family.</text>
</comment>
<evidence type="ECO:0000313" key="5">
    <source>
        <dbReference type="EMBL" id="CAJ0586072.1"/>
    </source>
</evidence>
<dbReference type="InterPro" id="IPR049163">
    <property type="entry name" value="Pif1-like_2B_dom"/>
</dbReference>
<feature type="domain" description="DNA helicase Pif1-like DEAD-box helicase" evidence="2">
    <location>
        <begin position="645"/>
        <end position="852"/>
    </location>
</feature>
<comment type="cofactor">
    <cofactor evidence="1">
        <name>Mg(2+)</name>
        <dbReference type="ChEBI" id="CHEBI:18420"/>
    </cofactor>
</comment>
<dbReference type="GO" id="GO:0006281">
    <property type="term" value="P:DNA repair"/>
    <property type="evidence" value="ECO:0007669"/>
    <property type="project" value="UniProtKB-KW"/>
</dbReference>
<name>A0AA36GHY2_9BILA</name>
<dbReference type="SUPFAM" id="SSF52540">
    <property type="entry name" value="P-loop containing nucleoside triphosphate hydrolases"/>
    <property type="match status" value="2"/>
</dbReference>
<feature type="domain" description="DNA helicase Pif1-like 2B" evidence="4">
    <location>
        <begin position="935"/>
        <end position="980"/>
    </location>
</feature>
<evidence type="ECO:0000259" key="2">
    <source>
        <dbReference type="Pfam" id="PF05970"/>
    </source>
</evidence>
<comment type="caution">
    <text evidence="5">The sequence shown here is derived from an EMBL/GenBank/DDBJ whole genome shotgun (WGS) entry which is preliminary data.</text>
</comment>
<dbReference type="GO" id="GO:0000723">
    <property type="term" value="P:telomere maintenance"/>
    <property type="evidence" value="ECO:0007669"/>
    <property type="project" value="InterPro"/>
</dbReference>
<reference evidence="5" key="1">
    <citation type="submission" date="2023-06" db="EMBL/GenBank/DDBJ databases">
        <authorList>
            <person name="Delattre M."/>
        </authorList>
    </citation>
    <scope>NUCLEOTIDE SEQUENCE</scope>
    <source>
        <strain evidence="5">AF72</strain>
    </source>
</reference>
<keyword evidence="1" id="KW-0547">Nucleotide-binding</keyword>
<dbReference type="CDD" id="cd18809">
    <property type="entry name" value="SF1_C_RecD"/>
    <property type="match status" value="1"/>
</dbReference>
<dbReference type="PANTHER" id="PTHR10492:SF57">
    <property type="entry name" value="ATP-DEPENDENT DNA HELICASE"/>
    <property type="match status" value="1"/>
</dbReference>
<dbReference type="InterPro" id="IPR027417">
    <property type="entry name" value="P-loop_NTPase"/>
</dbReference>
<dbReference type="GO" id="GO:0006310">
    <property type="term" value="P:DNA recombination"/>
    <property type="evidence" value="ECO:0007669"/>
    <property type="project" value="UniProtKB-KW"/>
</dbReference>
<dbReference type="InterPro" id="IPR025476">
    <property type="entry name" value="Helitron_helicase-like"/>
</dbReference>
<keyword evidence="1" id="KW-0233">DNA recombination</keyword>
<dbReference type="Pfam" id="PF21530">
    <property type="entry name" value="Pif1_2B_dom"/>
    <property type="match status" value="1"/>
</dbReference>
<feature type="domain" description="Helitron helicase-like" evidence="3">
    <location>
        <begin position="3"/>
        <end position="183"/>
    </location>
</feature>
<dbReference type="EC" id="5.6.2.3" evidence="1"/>
<gene>
    <name evidence="5" type="ORF">MSPICULIGERA_LOCUS24080</name>
</gene>
<dbReference type="PANTHER" id="PTHR10492">
    <property type="match status" value="1"/>
</dbReference>
<dbReference type="GO" id="GO:0005524">
    <property type="term" value="F:ATP binding"/>
    <property type="evidence" value="ECO:0007669"/>
    <property type="project" value="UniProtKB-KW"/>
</dbReference>
<keyword evidence="1" id="KW-0234">DNA repair</keyword>
<keyword evidence="1" id="KW-0227">DNA damage</keyword>
<organism evidence="5 6">
    <name type="scientific">Mesorhabditis spiculigera</name>
    <dbReference type="NCBI Taxonomy" id="96644"/>
    <lineage>
        <taxon>Eukaryota</taxon>
        <taxon>Metazoa</taxon>
        <taxon>Ecdysozoa</taxon>
        <taxon>Nematoda</taxon>
        <taxon>Chromadorea</taxon>
        <taxon>Rhabditida</taxon>
        <taxon>Rhabditina</taxon>
        <taxon>Rhabditomorpha</taxon>
        <taxon>Rhabditoidea</taxon>
        <taxon>Rhabditidae</taxon>
        <taxon>Mesorhabditinae</taxon>
        <taxon>Mesorhabditis</taxon>
    </lineage>
</organism>
<dbReference type="GO" id="GO:0043139">
    <property type="term" value="F:5'-3' DNA helicase activity"/>
    <property type="evidence" value="ECO:0007669"/>
    <property type="project" value="UniProtKB-EC"/>
</dbReference>
<feature type="non-terminal residue" evidence="5">
    <location>
        <position position="1090"/>
    </location>
</feature>
<dbReference type="Pfam" id="PF14214">
    <property type="entry name" value="Helitron_like_N"/>
    <property type="match status" value="1"/>
</dbReference>
<dbReference type="GO" id="GO:0016787">
    <property type="term" value="F:hydrolase activity"/>
    <property type="evidence" value="ECO:0007669"/>
    <property type="project" value="UniProtKB-KW"/>
</dbReference>